<name>A0AAP2DC06_9BACT</name>
<organism evidence="1 2">
    <name type="scientific">Dawidia soli</name>
    <dbReference type="NCBI Taxonomy" id="2782352"/>
    <lineage>
        <taxon>Bacteria</taxon>
        <taxon>Pseudomonadati</taxon>
        <taxon>Bacteroidota</taxon>
        <taxon>Cytophagia</taxon>
        <taxon>Cytophagales</taxon>
        <taxon>Chryseotaleaceae</taxon>
        <taxon>Dawidia</taxon>
    </lineage>
</organism>
<dbReference type="AlphaFoldDB" id="A0AAP2DC06"/>
<sequence>MKWLCIAFLIFTLPEDVPYRAGDDFEARLKFELKPRHAAPLAQSYSSLRSDIQQAPSLLPFLTVDFKVLRLYPGEVRVRVEDGMGETVMSRKVTEGMALPLTLGFTDDLKGHPDGYAYSIYFMTRDREVTSRVVIFFEENGIFRINGEPRGKI</sequence>
<evidence type="ECO:0000313" key="1">
    <source>
        <dbReference type="EMBL" id="MBT1686562.1"/>
    </source>
</evidence>
<accession>A0AAP2DC06</accession>
<dbReference type="EMBL" id="JAHESC010000009">
    <property type="protein sequence ID" value="MBT1686562.1"/>
    <property type="molecule type" value="Genomic_DNA"/>
</dbReference>
<dbReference type="RefSeq" id="WP_254089800.1">
    <property type="nucleotide sequence ID" value="NZ_JAHESC010000009.1"/>
</dbReference>
<protein>
    <submittedName>
        <fullName evidence="1">Uncharacterized protein</fullName>
    </submittedName>
</protein>
<evidence type="ECO:0000313" key="2">
    <source>
        <dbReference type="Proteomes" id="UP001319180"/>
    </source>
</evidence>
<proteinExistence type="predicted"/>
<gene>
    <name evidence="1" type="ORF">KK078_08350</name>
</gene>
<comment type="caution">
    <text evidence="1">The sequence shown here is derived from an EMBL/GenBank/DDBJ whole genome shotgun (WGS) entry which is preliminary data.</text>
</comment>
<dbReference type="Proteomes" id="UP001319180">
    <property type="component" value="Unassembled WGS sequence"/>
</dbReference>
<keyword evidence="2" id="KW-1185">Reference proteome</keyword>
<reference evidence="1 2" key="1">
    <citation type="submission" date="2021-05" db="EMBL/GenBank/DDBJ databases">
        <title>A Polyphasic approach of four new species of the genus Ohtaekwangia: Ohtaekwangia histidinii sp. nov., Ohtaekwangia cretensis sp. nov., Ohtaekwangia indiensis sp. nov., Ohtaekwangia reichenbachii sp. nov. from diverse environment.</title>
        <authorList>
            <person name="Octaviana S."/>
        </authorList>
    </citation>
    <scope>NUCLEOTIDE SEQUENCE [LARGE SCALE GENOMIC DNA]</scope>
    <source>
        <strain evidence="1 2">PWU37</strain>
    </source>
</reference>